<evidence type="ECO:0000259" key="4">
    <source>
        <dbReference type="Pfam" id="PF25023"/>
    </source>
</evidence>
<dbReference type="RefSeq" id="WP_338751119.1">
    <property type="nucleotide sequence ID" value="NZ_CP147404.1"/>
</dbReference>
<keyword evidence="2" id="KW-0677">Repeat</keyword>
<dbReference type="Proteomes" id="UP001387364">
    <property type="component" value="Chromosome"/>
</dbReference>
<evidence type="ECO:0000313" key="5">
    <source>
        <dbReference type="EMBL" id="WXB92528.1"/>
    </source>
</evidence>
<organism evidence="5 6">
    <name type="scientific">Bacillus kandeliae</name>
    <dbReference type="NCBI Taxonomy" id="3129297"/>
    <lineage>
        <taxon>Bacteria</taxon>
        <taxon>Bacillati</taxon>
        <taxon>Bacillota</taxon>
        <taxon>Bacilli</taxon>
        <taxon>Bacillales</taxon>
        <taxon>Bacillaceae</taxon>
        <taxon>Bacillus</taxon>
    </lineage>
</organism>
<dbReference type="InterPro" id="IPR050708">
    <property type="entry name" value="T6SS_VgrG/RHS"/>
</dbReference>
<dbReference type="Gene3D" id="3.10.450.30">
    <property type="entry name" value="Microbial ribonucleases"/>
    <property type="match status" value="1"/>
</dbReference>
<dbReference type="Pfam" id="PF25023">
    <property type="entry name" value="TEN_YD-shell"/>
    <property type="match status" value="1"/>
</dbReference>
<evidence type="ECO:0000256" key="2">
    <source>
        <dbReference type="ARBA" id="ARBA00022737"/>
    </source>
</evidence>
<dbReference type="NCBIfam" id="TIGR03696">
    <property type="entry name" value="Rhs_assc_core"/>
    <property type="match status" value="1"/>
</dbReference>
<sequence>MKTAGSNTYSYDANGNRTQDSKYKYVYNKLNELVEIQTLSGQTVAKYTYDEESRRISKTVNGQTINYHYEDKDQVLFETNDSGSIIAEYSYDDYGRPLTMTRNGQTYYYVLNKHKDVTALTDASGNFVATYKYDAWGNILSKNGPMADLNPYRYASYRFDNESELYYLIARYYAPKEGLFLSIDPDPGENEQPVSQHFYMYVQNNSVMLDDPDGEHPVIVIVVSIGGRYVIKKVAKTAVKKASKSTLKKVKGKLYVNRNAYKVNNKVAKNNGKPLKGYKGGTYSNRNKKLPRNARYTEHDIYPTAKSWGKGKKRGKQRIVRGSDGKVYYTKNHYKSFIRIK</sequence>
<dbReference type="SUPFAM" id="SSF53933">
    <property type="entry name" value="Microbial ribonucleases"/>
    <property type="match status" value="1"/>
</dbReference>
<dbReference type="Gene3D" id="2.180.10.10">
    <property type="entry name" value="RHS repeat-associated core"/>
    <property type="match status" value="1"/>
</dbReference>
<dbReference type="Pfam" id="PF00545">
    <property type="entry name" value="Ribonuclease"/>
    <property type="match status" value="1"/>
</dbReference>
<name>A0ABZ2N488_9BACI</name>
<evidence type="ECO:0000256" key="3">
    <source>
        <dbReference type="ARBA" id="ARBA00022801"/>
    </source>
</evidence>
<dbReference type="PANTHER" id="PTHR32305:SF17">
    <property type="entry name" value="TRNA NUCLEASE WAPA"/>
    <property type="match status" value="1"/>
</dbReference>
<feature type="domain" description="Teneurin-like YD-shell" evidence="4">
    <location>
        <begin position="4"/>
        <end position="206"/>
    </location>
</feature>
<protein>
    <submittedName>
        <fullName evidence="5">RHS repeat-associated core domain-containing protein</fullName>
    </submittedName>
</protein>
<dbReference type="InterPro" id="IPR056823">
    <property type="entry name" value="TEN-like_YD-shell"/>
</dbReference>
<dbReference type="InterPro" id="IPR022385">
    <property type="entry name" value="Rhs_assc_core"/>
</dbReference>
<accession>A0ABZ2N488</accession>
<dbReference type="EMBL" id="CP147404">
    <property type="protein sequence ID" value="WXB92528.1"/>
    <property type="molecule type" value="Genomic_DNA"/>
</dbReference>
<keyword evidence="3" id="KW-0378">Hydrolase</keyword>
<keyword evidence="1" id="KW-0540">Nuclease</keyword>
<gene>
    <name evidence="5" type="ORF">WDJ61_15035</name>
</gene>
<evidence type="ECO:0000256" key="1">
    <source>
        <dbReference type="ARBA" id="ARBA00022722"/>
    </source>
</evidence>
<dbReference type="InterPro" id="IPR000026">
    <property type="entry name" value="N1-like"/>
</dbReference>
<dbReference type="InterPro" id="IPR016191">
    <property type="entry name" value="Ribonuclease/ribotoxin"/>
</dbReference>
<reference evidence="5 6" key="1">
    <citation type="submission" date="2024-02" db="EMBL/GenBank/DDBJ databases">
        <title>Seven novel Bacillus-like species.</title>
        <authorList>
            <person name="Liu G."/>
        </authorList>
    </citation>
    <scope>NUCLEOTIDE SEQUENCE [LARGE SCALE GENOMIC DNA]</scope>
    <source>
        <strain evidence="5 6">FJAT-52991</strain>
    </source>
</reference>
<dbReference type="PANTHER" id="PTHR32305">
    <property type="match status" value="1"/>
</dbReference>
<proteinExistence type="predicted"/>
<evidence type="ECO:0000313" key="6">
    <source>
        <dbReference type="Proteomes" id="UP001387364"/>
    </source>
</evidence>
<keyword evidence="6" id="KW-1185">Reference proteome</keyword>